<evidence type="ECO:0000313" key="1">
    <source>
        <dbReference type="EMBL" id="ETI85706.1"/>
    </source>
</evidence>
<accession>W1TW76</accession>
<sequence length="58" mass="6377">MSFLQAAVVEWVGRQNQISLKLPIFVPLPFDYFVSNPSVTACAKCSSTISAQWSQTIA</sequence>
<proteinExistence type="predicted"/>
<evidence type="ECO:0000313" key="2">
    <source>
        <dbReference type="Proteomes" id="UP000018846"/>
    </source>
</evidence>
<dbReference type="AlphaFoldDB" id="W1TW76"/>
<name>W1TW76_STRAP</name>
<dbReference type="Proteomes" id="UP000018846">
    <property type="component" value="Unassembled WGS sequence"/>
</dbReference>
<gene>
    <name evidence="1" type="ORF">Q615_SPAC00113G0381</name>
</gene>
<comment type="caution">
    <text evidence="1">The sequence shown here is derived from an EMBL/GenBank/DDBJ whole genome shotgun (WGS) entry which is preliminary data.</text>
</comment>
<protein>
    <submittedName>
        <fullName evidence="1">Uncharacterized protein</fullName>
    </submittedName>
</protein>
<dbReference type="EMBL" id="AZMF01000113">
    <property type="protein sequence ID" value="ETI85706.1"/>
    <property type="molecule type" value="Genomic_DNA"/>
</dbReference>
<organism evidence="1 2">
    <name type="scientific">Streptococcus anginosus DORA_7</name>
    <dbReference type="NCBI Taxonomy" id="1403946"/>
    <lineage>
        <taxon>Bacteria</taxon>
        <taxon>Bacillati</taxon>
        <taxon>Bacillota</taxon>
        <taxon>Bacilli</taxon>
        <taxon>Lactobacillales</taxon>
        <taxon>Streptococcaceae</taxon>
        <taxon>Streptococcus</taxon>
        <taxon>Streptococcus anginosus group</taxon>
    </lineage>
</organism>
<reference evidence="1 2" key="1">
    <citation type="submission" date="2013-12" db="EMBL/GenBank/DDBJ databases">
        <title>A Varibaculum cambriense genome reconstructed from a premature infant gut community with otherwise low bacterial novelty that shifts toward anaerobic metabolism during the third week of life.</title>
        <authorList>
            <person name="Brown C.T."/>
            <person name="Sharon I."/>
            <person name="Thomas B.C."/>
            <person name="Castelle C.J."/>
            <person name="Morowitz M.J."/>
            <person name="Banfield J.F."/>
        </authorList>
    </citation>
    <scope>NUCLEOTIDE SEQUENCE [LARGE SCALE GENOMIC DNA]</scope>
    <source>
        <strain evidence="2">DORA_7</strain>
    </source>
</reference>